<name>A0AAN7Z5E8_9PEZI</name>
<accession>A0AAN7Z5E8</accession>
<proteinExistence type="predicted"/>
<dbReference type="Proteomes" id="UP001305414">
    <property type="component" value="Unassembled WGS sequence"/>
</dbReference>
<protein>
    <submittedName>
        <fullName evidence="1">Uncharacterized protein</fullName>
    </submittedName>
</protein>
<comment type="caution">
    <text evidence="1">The sequence shown here is derived from an EMBL/GenBank/DDBJ whole genome shotgun (WGS) entry which is preliminary data.</text>
</comment>
<evidence type="ECO:0000313" key="2">
    <source>
        <dbReference type="Proteomes" id="UP001305414"/>
    </source>
</evidence>
<reference evidence="1 2" key="1">
    <citation type="submission" date="2023-10" db="EMBL/GenBank/DDBJ databases">
        <title>Draft genome sequence of Xylaria bambusicola isolate GMP-LS, the root and basal stem rot pathogen of sugarcane in Indonesia.</title>
        <authorList>
            <person name="Selvaraj P."/>
            <person name="Muralishankar V."/>
            <person name="Muruganantham S."/>
            <person name="Sp S."/>
            <person name="Haryani S."/>
            <person name="Lau K.J.X."/>
            <person name="Naqvi N.I."/>
        </authorList>
    </citation>
    <scope>NUCLEOTIDE SEQUENCE [LARGE SCALE GENOMIC DNA]</scope>
    <source>
        <strain evidence="1">GMP-LS</strain>
    </source>
</reference>
<dbReference type="EMBL" id="JAWHQM010000001">
    <property type="protein sequence ID" value="KAK5624456.1"/>
    <property type="molecule type" value="Genomic_DNA"/>
</dbReference>
<organism evidence="1 2">
    <name type="scientific">Xylaria bambusicola</name>
    <dbReference type="NCBI Taxonomy" id="326684"/>
    <lineage>
        <taxon>Eukaryota</taxon>
        <taxon>Fungi</taxon>
        <taxon>Dikarya</taxon>
        <taxon>Ascomycota</taxon>
        <taxon>Pezizomycotina</taxon>
        <taxon>Sordariomycetes</taxon>
        <taxon>Xylariomycetidae</taxon>
        <taxon>Xylariales</taxon>
        <taxon>Xylariaceae</taxon>
        <taxon>Xylaria</taxon>
    </lineage>
</organism>
<dbReference type="AlphaFoldDB" id="A0AAN7Z5E8"/>
<sequence length="87" mass="9049">MQTSPHSLSIGILSALPLSTSTPGKSFWASLSRIGPCGSTALTEYLSGRAAKTSVNFPPPDASSTTFTSSWSAMLRLWRNISTASGG</sequence>
<evidence type="ECO:0000313" key="1">
    <source>
        <dbReference type="EMBL" id="KAK5624456.1"/>
    </source>
</evidence>
<gene>
    <name evidence="1" type="ORF">RRF57_000172</name>
</gene>
<keyword evidence="2" id="KW-1185">Reference proteome</keyword>